<accession>A0A935K421</accession>
<proteinExistence type="predicted"/>
<comment type="caution">
    <text evidence="1">The sequence shown here is derived from an EMBL/GenBank/DDBJ whole genome shotgun (WGS) entry which is preliminary data.</text>
</comment>
<protein>
    <submittedName>
        <fullName evidence="1">Uncharacterized protein</fullName>
    </submittedName>
</protein>
<dbReference type="Gene3D" id="2.60.40.10">
    <property type="entry name" value="Immunoglobulins"/>
    <property type="match status" value="1"/>
</dbReference>
<dbReference type="Proteomes" id="UP000739411">
    <property type="component" value="Unassembled WGS sequence"/>
</dbReference>
<sequence>MKASGYHFQLRAKSGIQAPLIDEPSLAVSTFHFPKDLAEAKYYWRVATITASEGHGPFSSRIVLRAPRQPPGKRLALSSKICAGKNLIMRAIAFRGTEKDLEKPLIDRVVEQNSLTLDELDAEQYLKCIQTLGATCAEESVDQCAVIHCRIAIRLALSAADPAHFAPL</sequence>
<evidence type="ECO:0000313" key="1">
    <source>
        <dbReference type="EMBL" id="MBK7415272.1"/>
    </source>
</evidence>
<dbReference type="EMBL" id="JADJMS010000018">
    <property type="protein sequence ID" value="MBK7415272.1"/>
    <property type="molecule type" value="Genomic_DNA"/>
</dbReference>
<organism evidence="1 2">
    <name type="scientific">Candidatus Dechloromonas phosphorivorans</name>
    <dbReference type="NCBI Taxonomy" id="2899244"/>
    <lineage>
        <taxon>Bacteria</taxon>
        <taxon>Pseudomonadati</taxon>
        <taxon>Pseudomonadota</taxon>
        <taxon>Betaproteobacteria</taxon>
        <taxon>Rhodocyclales</taxon>
        <taxon>Azonexaceae</taxon>
        <taxon>Dechloromonas</taxon>
    </lineage>
</organism>
<reference evidence="1 2" key="1">
    <citation type="submission" date="2020-10" db="EMBL/GenBank/DDBJ databases">
        <title>Connecting structure to function with the recovery of over 1000 high-quality activated sludge metagenome-assembled genomes encoding full-length rRNA genes using long-read sequencing.</title>
        <authorList>
            <person name="Singleton C.M."/>
            <person name="Petriglieri F."/>
            <person name="Kristensen J.M."/>
            <person name="Kirkegaard R.H."/>
            <person name="Michaelsen T.Y."/>
            <person name="Andersen M.H."/>
            <person name="Karst S.M."/>
            <person name="Dueholm M.S."/>
            <person name="Nielsen P.H."/>
            <person name="Albertsen M."/>
        </authorList>
    </citation>
    <scope>NUCLEOTIDE SEQUENCE [LARGE SCALE GENOMIC DNA]</scope>
    <source>
        <strain evidence="1">EsbW_18-Q3-R4-48_BATAC.463</strain>
    </source>
</reference>
<dbReference type="AlphaFoldDB" id="A0A935K421"/>
<evidence type="ECO:0000313" key="2">
    <source>
        <dbReference type="Proteomes" id="UP000739411"/>
    </source>
</evidence>
<dbReference type="InterPro" id="IPR013783">
    <property type="entry name" value="Ig-like_fold"/>
</dbReference>
<gene>
    <name evidence="1" type="ORF">IPJ38_09385</name>
</gene>
<name>A0A935K421_9RHOO</name>